<name>A0ABV5BH64_9BACL</name>
<dbReference type="InterPro" id="IPR014782">
    <property type="entry name" value="Peptidase_M1_dom"/>
</dbReference>
<gene>
    <name evidence="4" type="ORF">ACE3NQ_29505</name>
</gene>
<dbReference type="Pfam" id="PF01433">
    <property type="entry name" value="Peptidase_M1"/>
    <property type="match status" value="1"/>
</dbReference>
<reference evidence="4 5" key="1">
    <citation type="submission" date="2024-09" db="EMBL/GenBank/DDBJ databases">
        <authorList>
            <person name="Ruan L."/>
        </authorList>
    </citation>
    <scope>NUCLEOTIDE SEQUENCE [LARGE SCALE GENOMIC DNA]</scope>
    <source>
        <strain evidence="4 5">D33</strain>
    </source>
</reference>
<evidence type="ECO:0000256" key="1">
    <source>
        <dbReference type="SAM" id="MobiDB-lite"/>
    </source>
</evidence>
<evidence type="ECO:0000256" key="2">
    <source>
        <dbReference type="SAM" id="SignalP"/>
    </source>
</evidence>
<keyword evidence="4" id="KW-0645">Protease</keyword>
<keyword evidence="4" id="KW-0378">Hydrolase</keyword>
<dbReference type="EMBL" id="JBHILM010000055">
    <property type="protein sequence ID" value="MFB5685052.1"/>
    <property type="molecule type" value="Genomic_DNA"/>
</dbReference>
<proteinExistence type="predicted"/>
<keyword evidence="4" id="KW-0031">Aminopeptidase</keyword>
<dbReference type="InterPro" id="IPR034015">
    <property type="entry name" value="M1_LTA4H"/>
</dbReference>
<dbReference type="EC" id="3.4.11.-" evidence="4"/>
<dbReference type="CDD" id="cd09604">
    <property type="entry name" value="M1_APN_like"/>
    <property type="match status" value="1"/>
</dbReference>
<dbReference type="GO" id="GO:0004177">
    <property type="term" value="F:aminopeptidase activity"/>
    <property type="evidence" value="ECO:0007669"/>
    <property type="project" value="UniProtKB-KW"/>
</dbReference>
<feature type="signal peptide" evidence="2">
    <location>
        <begin position="1"/>
        <end position="26"/>
    </location>
</feature>
<dbReference type="InterPro" id="IPR027268">
    <property type="entry name" value="Peptidase_M4/M1_CTD_sf"/>
</dbReference>
<accession>A0ABV5BH64</accession>
<feature type="region of interest" description="Disordered" evidence="1">
    <location>
        <begin position="31"/>
        <end position="57"/>
    </location>
</feature>
<feature type="compositionally biased region" description="Polar residues" evidence="1">
    <location>
        <begin position="43"/>
        <end position="57"/>
    </location>
</feature>
<feature type="chain" id="PRO_5046476130" evidence="2">
    <location>
        <begin position="27"/>
        <end position="654"/>
    </location>
</feature>
<keyword evidence="2" id="KW-0732">Signal</keyword>
<dbReference type="PANTHER" id="PTHR45726">
    <property type="entry name" value="LEUKOTRIENE A-4 HYDROLASE"/>
    <property type="match status" value="1"/>
</dbReference>
<dbReference type="Proteomes" id="UP001580407">
    <property type="component" value="Unassembled WGS sequence"/>
</dbReference>
<evidence type="ECO:0000313" key="4">
    <source>
        <dbReference type="EMBL" id="MFB5685052.1"/>
    </source>
</evidence>
<dbReference type="SUPFAM" id="SSF55486">
    <property type="entry name" value="Metalloproteases ('zincins'), catalytic domain"/>
    <property type="match status" value="1"/>
</dbReference>
<evidence type="ECO:0000259" key="3">
    <source>
        <dbReference type="Pfam" id="PF01433"/>
    </source>
</evidence>
<dbReference type="RefSeq" id="WP_375528712.1">
    <property type="nucleotide sequence ID" value="NZ_JBHILM010000055.1"/>
</dbReference>
<feature type="domain" description="Peptidase M1 membrane alanine aminopeptidase" evidence="3">
    <location>
        <begin position="339"/>
        <end position="530"/>
    </location>
</feature>
<organism evidence="4 5">
    <name type="scientific">Paenibacillus terreus</name>
    <dbReference type="NCBI Taxonomy" id="1387834"/>
    <lineage>
        <taxon>Bacteria</taxon>
        <taxon>Bacillati</taxon>
        <taxon>Bacillota</taxon>
        <taxon>Bacilli</taxon>
        <taxon>Bacillales</taxon>
        <taxon>Paenibacillaceae</taxon>
        <taxon>Paenibacillus</taxon>
    </lineage>
</organism>
<comment type="caution">
    <text evidence="4">The sequence shown here is derived from an EMBL/GenBank/DDBJ whole genome shotgun (WGS) entry which is preliminary data.</text>
</comment>
<evidence type="ECO:0000313" key="5">
    <source>
        <dbReference type="Proteomes" id="UP001580407"/>
    </source>
</evidence>
<sequence>MKLQRGKTFLCLLLVLSILSGGSAVSARQSPAAAAPEQAKPPVSSSMPQTSALPSQSRAEVLSNRVVEYHIDASLEEGAILQGKETITWKHPGRKPVNELYFHMYPNAFASPETTFMKETGGKLRNDTMPANGYGSITLKDLKTEDGLPLMHRIQYVQPDDGNTADQTLMKVRLPRPVKGGESITLYMSFEVKLPKVFARMGYAGDFVMAGQWFPKISVYEPAGRRGRAEEGWNLHQYHGNSEFYADFGIYSVRIQVPDSYIVAATGFPTRAPVSKGGRKIYQYYADDVHDFAWAASPDFVTYEEPFSTAQVPGVKIKLYMDSSHKELKARYMYAAKAALSNFSKWYGPYPYSTLSIVVPPQNANGAGGMEYPTLVTAFGADDAAPGYNLERTVVHEIAHQYFYGIVASNEFEEPWLDEGFASYAEDKLMEQEYGLIPNTPLQSGQVYAPEPLTREAWKYSSPSHYAQNAYLRGKLVLLGMEQQLGSAKMEALLRSYVRKYRFKHPSTQDFQRVTEKLTGKSWSQYFNQYVYGSQMADFAVDNIQVRKLENGMYESVVTVSKKGGDVPAVPVQITFEDKSSVQKTWDGKQQKVTYRIQSRSPAASVVIDPLHTIPLENNHLNNTLLAKLPEKTETRWLLGMTRLAEALIGSLSW</sequence>
<feature type="compositionally biased region" description="Low complexity" evidence="1">
    <location>
        <begin position="31"/>
        <end position="42"/>
    </location>
</feature>
<dbReference type="Gene3D" id="1.10.390.10">
    <property type="entry name" value="Neutral Protease Domain 2"/>
    <property type="match status" value="1"/>
</dbReference>
<protein>
    <submittedName>
        <fullName evidence="4">M1 family metallopeptidase</fullName>
        <ecNumber evidence="4">3.4.11.-</ecNumber>
    </submittedName>
</protein>
<dbReference type="PANTHER" id="PTHR45726:SF3">
    <property type="entry name" value="LEUKOTRIENE A-4 HYDROLASE"/>
    <property type="match status" value="1"/>
</dbReference>
<keyword evidence="5" id="KW-1185">Reference proteome</keyword>